<dbReference type="PANTHER" id="PTHR30461:SF23">
    <property type="entry name" value="DNA RECOMBINASE-RELATED"/>
    <property type="match status" value="1"/>
</dbReference>
<dbReference type="Gene3D" id="3.90.1750.20">
    <property type="entry name" value="Putative Large Serine Recombinase, Chain B, Domain 2"/>
    <property type="match status" value="1"/>
</dbReference>
<keyword evidence="4" id="KW-1185">Reference proteome</keyword>
<dbReference type="RefSeq" id="WP_241713206.1">
    <property type="nucleotide sequence ID" value="NZ_JALBUF010000003.1"/>
</dbReference>
<evidence type="ECO:0000259" key="2">
    <source>
        <dbReference type="PROSITE" id="PS51737"/>
    </source>
</evidence>
<dbReference type="Pfam" id="PF13408">
    <property type="entry name" value="Zn_ribbon_recom"/>
    <property type="match status" value="1"/>
</dbReference>
<dbReference type="PANTHER" id="PTHR30461">
    <property type="entry name" value="DNA-INVERTASE FROM LAMBDOID PROPHAGE"/>
    <property type="match status" value="1"/>
</dbReference>
<dbReference type="PROSITE" id="PS51736">
    <property type="entry name" value="RECOMBINASES_3"/>
    <property type="match status" value="1"/>
</dbReference>
<comment type="caution">
    <text evidence="3">The sequence shown here is derived from an EMBL/GenBank/DDBJ whole genome shotgun (WGS) entry which is preliminary data.</text>
</comment>
<name>A0A9X1V996_9BACL</name>
<dbReference type="Proteomes" id="UP001139263">
    <property type="component" value="Unassembled WGS sequence"/>
</dbReference>
<feature type="domain" description="Recombinase" evidence="2">
    <location>
        <begin position="163"/>
        <end position="302"/>
    </location>
</feature>
<gene>
    <name evidence="3" type="ORF">MM817_01500</name>
</gene>
<dbReference type="SMART" id="SM00857">
    <property type="entry name" value="Resolvase"/>
    <property type="match status" value="1"/>
</dbReference>
<reference evidence="3" key="1">
    <citation type="submission" date="2022-03" db="EMBL/GenBank/DDBJ databases">
        <title>Draft Genome Sequence of Firmicute Strain S0AB, a Heterotrophic Iron/Sulfur-Oxidizing Extreme Acidophile.</title>
        <authorList>
            <person name="Vergara E."/>
            <person name="Pakostova E."/>
            <person name="Johnson D.B."/>
            <person name="Holmes D.S."/>
        </authorList>
    </citation>
    <scope>NUCLEOTIDE SEQUENCE</scope>
    <source>
        <strain evidence="3">S0AB</strain>
    </source>
</reference>
<dbReference type="InterPro" id="IPR036162">
    <property type="entry name" value="Resolvase-like_N_sf"/>
</dbReference>
<dbReference type="Pfam" id="PF00239">
    <property type="entry name" value="Resolvase"/>
    <property type="match status" value="1"/>
</dbReference>
<dbReference type="PROSITE" id="PS51737">
    <property type="entry name" value="RECOMBINASE_DNA_BIND"/>
    <property type="match status" value="1"/>
</dbReference>
<dbReference type="CDD" id="cd00338">
    <property type="entry name" value="Ser_Recombinase"/>
    <property type="match status" value="1"/>
</dbReference>
<dbReference type="EMBL" id="JALBUF010000003">
    <property type="protein sequence ID" value="MCI0183229.1"/>
    <property type="molecule type" value="Genomic_DNA"/>
</dbReference>
<dbReference type="SUPFAM" id="SSF53041">
    <property type="entry name" value="Resolvase-like"/>
    <property type="match status" value="1"/>
</dbReference>
<dbReference type="GO" id="GO:0000150">
    <property type="term" value="F:DNA strand exchange activity"/>
    <property type="evidence" value="ECO:0007669"/>
    <property type="project" value="InterPro"/>
</dbReference>
<organism evidence="3 4">
    <name type="scientific">Sulfoacidibacillus ferrooxidans</name>
    <dbReference type="NCBI Taxonomy" id="2005001"/>
    <lineage>
        <taxon>Bacteria</taxon>
        <taxon>Bacillati</taxon>
        <taxon>Bacillota</taxon>
        <taxon>Bacilli</taxon>
        <taxon>Bacillales</taxon>
        <taxon>Alicyclobacillaceae</taxon>
        <taxon>Sulfoacidibacillus</taxon>
    </lineage>
</organism>
<dbReference type="InterPro" id="IPR050639">
    <property type="entry name" value="SSR_resolvase"/>
</dbReference>
<dbReference type="InterPro" id="IPR006119">
    <property type="entry name" value="Resolv_N"/>
</dbReference>
<accession>A0A9X1V996</accession>
<evidence type="ECO:0000259" key="1">
    <source>
        <dbReference type="PROSITE" id="PS51736"/>
    </source>
</evidence>
<dbReference type="Pfam" id="PF07508">
    <property type="entry name" value="Recombinase"/>
    <property type="match status" value="1"/>
</dbReference>
<dbReference type="GO" id="GO:0003677">
    <property type="term" value="F:DNA binding"/>
    <property type="evidence" value="ECO:0007669"/>
    <property type="project" value="InterPro"/>
</dbReference>
<dbReference type="InterPro" id="IPR038109">
    <property type="entry name" value="DNA_bind_recomb_sf"/>
</dbReference>
<dbReference type="InterPro" id="IPR025827">
    <property type="entry name" value="Zn_ribbon_recom_dom"/>
</dbReference>
<dbReference type="Gene3D" id="3.40.50.1390">
    <property type="entry name" value="Resolvase, N-terminal catalytic domain"/>
    <property type="match status" value="1"/>
</dbReference>
<evidence type="ECO:0008006" key="5">
    <source>
        <dbReference type="Google" id="ProtNLM"/>
    </source>
</evidence>
<proteinExistence type="predicted"/>
<feature type="domain" description="Resolvase/invertase-type recombinase catalytic" evidence="1">
    <location>
        <begin position="3"/>
        <end position="155"/>
    </location>
</feature>
<dbReference type="InterPro" id="IPR011109">
    <property type="entry name" value="DNA_bind_recombinase_dom"/>
</dbReference>
<dbReference type="AlphaFoldDB" id="A0A9X1V996"/>
<evidence type="ECO:0000313" key="4">
    <source>
        <dbReference type="Proteomes" id="UP001139263"/>
    </source>
</evidence>
<protein>
    <recommendedName>
        <fullName evidence="5">Recombinase family protein</fullName>
    </recommendedName>
</protein>
<sequence length="524" mass="59306">MDRAAIYVRVSTDYASQKDSPDHQLAACKEYAASIGLSTSPAHVYNDAGLSGTEITMRNEVSRMMHDARNGEFEAVLFTAISRFSRDMSDAFNMKKKLESVYGVRLISIEEGYDSAIEGRNNEMVFTVHAMLAAHKSKEMSVAILRGLRQSAKKGRHIGNVTPYGYRKGLDQKLEQEPYEANIIRDIFRLYLSGESARSIAHILNEQHIPTASKRRSGKDTLWQASTITSILHNEVYVGTIVAHRYTTARHIEASRLHDELITKPSKRNESEWITVTQAHDPIIDDTTFQQVQDLLNQKATNRGMKRTSNLLAGLMYCNECGGKMIVTGNTRSSHNETHQYRYIVCATTRRIGKSACSNHFITKYDDLLSALLSPLQKLLQSAIAMTPSDDRELLSISQYTSSHLAEAKITQLRKALAHNQHEQIENLRAFRNGIFTKDIIELGQKELTEQAVYLQSEITRLTELVARNHNMIDSIRSQHSVLNIFKHMHLYNSMTQRLALQAVVDQIIFSTNGDISVLFTWQQ</sequence>
<evidence type="ECO:0000313" key="3">
    <source>
        <dbReference type="EMBL" id="MCI0183229.1"/>
    </source>
</evidence>